<dbReference type="SUPFAM" id="SSF53901">
    <property type="entry name" value="Thiolase-like"/>
    <property type="match status" value="1"/>
</dbReference>
<dbReference type="Gene3D" id="3.40.47.10">
    <property type="match status" value="2"/>
</dbReference>
<dbReference type="FunFam" id="3.40.47.10:FF:000014">
    <property type="entry name" value="Chalcone synthase 1"/>
    <property type="match status" value="1"/>
</dbReference>
<name>A0A0K1PE42_9BACT</name>
<dbReference type="Pfam" id="PF02797">
    <property type="entry name" value="Chal_sti_synt_C"/>
    <property type="match status" value="1"/>
</dbReference>
<dbReference type="EMBL" id="CP012332">
    <property type="protein sequence ID" value="AKU91394.1"/>
    <property type="molecule type" value="Genomic_DNA"/>
</dbReference>
<dbReference type="PANTHER" id="PTHR11877">
    <property type="entry name" value="HYDROXYMETHYLGLUTARYL-COA SYNTHASE"/>
    <property type="match status" value="1"/>
</dbReference>
<dbReference type="AlphaFoldDB" id="A0A0K1PE42"/>
<dbReference type="PATRIC" id="fig|1391653.3.peg.1868"/>
<protein>
    <submittedName>
        <fullName evidence="7">Chalcone synthase</fullName>
    </submittedName>
</protein>
<dbReference type="InterPro" id="IPR001099">
    <property type="entry name" value="Chalcone/stilbene_synt_N"/>
</dbReference>
<dbReference type="GO" id="GO:0016747">
    <property type="term" value="F:acyltransferase activity, transferring groups other than amino-acyl groups"/>
    <property type="evidence" value="ECO:0007669"/>
    <property type="project" value="InterPro"/>
</dbReference>
<evidence type="ECO:0000259" key="6">
    <source>
        <dbReference type="Pfam" id="PF02797"/>
    </source>
</evidence>
<dbReference type="PANTHER" id="PTHR11877:SF99">
    <property type="entry name" value="1,3,6,8-TETRAHYDROXYNAPHTHALENE SYNTHASE"/>
    <property type="match status" value="1"/>
</dbReference>
<feature type="active site" description="Acyl-thioester intermediate" evidence="4">
    <location>
        <position position="157"/>
    </location>
</feature>
<proteinExistence type="inferred from homology"/>
<dbReference type="PIRSF" id="PIRSF000451">
    <property type="entry name" value="PKS_III"/>
    <property type="match status" value="1"/>
</dbReference>
<keyword evidence="8" id="KW-1185">Reference proteome</keyword>
<dbReference type="STRING" id="1391653.AKJ08_1781"/>
<organism evidence="7 8">
    <name type="scientific">Vulgatibacter incomptus</name>
    <dbReference type="NCBI Taxonomy" id="1391653"/>
    <lineage>
        <taxon>Bacteria</taxon>
        <taxon>Pseudomonadati</taxon>
        <taxon>Myxococcota</taxon>
        <taxon>Myxococcia</taxon>
        <taxon>Myxococcales</taxon>
        <taxon>Cystobacterineae</taxon>
        <taxon>Vulgatibacteraceae</taxon>
        <taxon>Vulgatibacter</taxon>
    </lineage>
</organism>
<evidence type="ECO:0000256" key="4">
    <source>
        <dbReference type="PIRSR" id="PIRSR000451-1"/>
    </source>
</evidence>
<dbReference type="InterPro" id="IPR011141">
    <property type="entry name" value="Polyketide_synthase_type-III"/>
</dbReference>
<dbReference type="Pfam" id="PF00195">
    <property type="entry name" value="Chal_sti_synt_N"/>
    <property type="match status" value="1"/>
</dbReference>
<sequence length="365" mass="38617">MLVLASFRPRPMNLAAVADPALLSAASALPPHYVGQEELLAALRARWSGHHFNLDRLDQLHRAVGVEGRHLALPLADYEGLDSFAKANRAWVEVASALGEKAARLALDRAGLGPGDVDRIFFVSTTGIATPSVDALLTNRLGLRDDVKRTPIFGLGCAAGVAGVARAADVLRAFPGEVALLVSVELCSLTLQRDDFSIANAIATGLFGDGAAAAVIAGADRGSGPRIERTRSVFYPNTEDVMGWNVVEGGLRIVLSAQIPSLVRERIGGDVDAFLRSSGVSRTDVRQWICHPGGPKVLEALAETLGLTRDALARTWRTLEKVGNLSSASVLFVLEQTLEGAASGDTGLMLAMGPGFSTELVLLRW</sequence>
<dbReference type="InterPro" id="IPR016039">
    <property type="entry name" value="Thiolase-like"/>
</dbReference>
<dbReference type="InterPro" id="IPR012328">
    <property type="entry name" value="Chalcone/stilbene_synt_C"/>
</dbReference>
<feature type="domain" description="Chalcone/stilbene synthase N-terminal" evidence="5">
    <location>
        <begin position="27"/>
        <end position="220"/>
    </location>
</feature>
<evidence type="ECO:0000259" key="5">
    <source>
        <dbReference type="Pfam" id="PF00195"/>
    </source>
</evidence>
<dbReference type="Proteomes" id="UP000055590">
    <property type="component" value="Chromosome"/>
</dbReference>
<feature type="domain" description="Chalcone/stilbene synthase C-terminal" evidence="6">
    <location>
        <begin position="232"/>
        <end position="364"/>
    </location>
</feature>
<comment type="similarity">
    <text evidence="1">Belongs to the thiolase-like superfamily. Chalcone/stilbene synthases family.</text>
</comment>
<accession>A0A0K1PE42</accession>
<gene>
    <name evidence="7" type="ORF">AKJ08_1781</name>
</gene>
<dbReference type="GO" id="GO:0030639">
    <property type="term" value="P:polyketide biosynthetic process"/>
    <property type="evidence" value="ECO:0007669"/>
    <property type="project" value="TreeGrafter"/>
</dbReference>
<evidence type="ECO:0000313" key="8">
    <source>
        <dbReference type="Proteomes" id="UP000055590"/>
    </source>
</evidence>
<evidence type="ECO:0000256" key="2">
    <source>
        <dbReference type="ARBA" id="ARBA00022679"/>
    </source>
</evidence>
<evidence type="ECO:0000256" key="3">
    <source>
        <dbReference type="ARBA" id="ARBA00023315"/>
    </source>
</evidence>
<reference evidence="7 8" key="1">
    <citation type="submission" date="2015-08" db="EMBL/GenBank/DDBJ databases">
        <authorList>
            <person name="Babu N.S."/>
            <person name="Beckwith C.J."/>
            <person name="Beseler K.G."/>
            <person name="Brison A."/>
            <person name="Carone J.V."/>
            <person name="Caskin T.P."/>
            <person name="Diamond M."/>
            <person name="Durham M.E."/>
            <person name="Foxe J.M."/>
            <person name="Go M."/>
            <person name="Henderson B.A."/>
            <person name="Jones I.B."/>
            <person name="McGettigan J.A."/>
            <person name="Micheletti S.J."/>
            <person name="Nasrallah M.E."/>
            <person name="Ortiz D."/>
            <person name="Piller C.R."/>
            <person name="Privatt S.R."/>
            <person name="Schneider S.L."/>
            <person name="Sharp S."/>
            <person name="Smith T.C."/>
            <person name="Stanton J.D."/>
            <person name="Ullery H.E."/>
            <person name="Wilson R.J."/>
            <person name="Serrano M.G."/>
            <person name="Buck G."/>
            <person name="Lee V."/>
            <person name="Wang Y."/>
            <person name="Carvalho R."/>
            <person name="Voegtly L."/>
            <person name="Shi R."/>
            <person name="Duckworth R."/>
            <person name="Johnson A."/>
            <person name="Loviza R."/>
            <person name="Walstead R."/>
            <person name="Shah Z."/>
            <person name="Kiflezghi M."/>
            <person name="Wade K."/>
            <person name="Ball S.L."/>
            <person name="Bradley K.W."/>
            <person name="Asai D.J."/>
            <person name="Bowman C.A."/>
            <person name="Russell D.A."/>
            <person name="Pope W.H."/>
            <person name="Jacobs-Sera D."/>
            <person name="Hendrix R.W."/>
            <person name="Hatfull G.F."/>
        </authorList>
    </citation>
    <scope>NUCLEOTIDE SEQUENCE [LARGE SCALE GENOMIC DNA]</scope>
    <source>
        <strain evidence="7 8">DSM 27710</strain>
    </source>
</reference>
<dbReference type="CDD" id="cd00831">
    <property type="entry name" value="CHS_like"/>
    <property type="match status" value="1"/>
</dbReference>
<evidence type="ECO:0000256" key="1">
    <source>
        <dbReference type="ARBA" id="ARBA00005531"/>
    </source>
</evidence>
<dbReference type="KEGG" id="vin:AKJ08_1781"/>
<keyword evidence="3" id="KW-0012">Acyltransferase</keyword>
<keyword evidence="2" id="KW-0808">Transferase</keyword>
<evidence type="ECO:0000313" key="7">
    <source>
        <dbReference type="EMBL" id="AKU91394.1"/>
    </source>
</evidence>